<protein>
    <submittedName>
        <fullName evidence="3">Sulfurtransferase</fullName>
    </submittedName>
</protein>
<accession>A0AA37TVJ5</accession>
<dbReference type="InterPro" id="IPR036873">
    <property type="entry name" value="Rhodanese-like_dom_sf"/>
</dbReference>
<evidence type="ECO:0000259" key="2">
    <source>
        <dbReference type="PROSITE" id="PS50206"/>
    </source>
</evidence>
<dbReference type="Proteomes" id="UP001157439">
    <property type="component" value="Unassembled WGS sequence"/>
</dbReference>
<comment type="caution">
    <text evidence="3">The sequence shown here is derived from an EMBL/GenBank/DDBJ whole genome shotgun (WGS) entry which is preliminary data.</text>
</comment>
<name>A0AA37TVJ5_9GAMM</name>
<sequence>MKQLIGALLLVIWSSAWAAAPEPKDANYAWQQIKSGAIILDVRTPEEFAQSHLQGAVNVPYEQVAQWAQQQNLSKDTDIVLYCRSGNRSGKATTALTELGYNNAYNGGGLTQLQNNKPED</sequence>
<keyword evidence="1" id="KW-0732">Signal</keyword>
<feature type="chain" id="PRO_5041301481" evidence="1">
    <location>
        <begin position="19"/>
        <end position="120"/>
    </location>
</feature>
<dbReference type="SUPFAM" id="SSF52821">
    <property type="entry name" value="Rhodanese/Cell cycle control phosphatase"/>
    <property type="match status" value="1"/>
</dbReference>
<dbReference type="Gene3D" id="3.40.250.10">
    <property type="entry name" value="Rhodanese-like domain"/>
    <property type="match status" value="1"/>
</dbReference>
<proteinExistence type="predicted"/>
<dbReference type="SMART" id="SM00450">
    <property type="entry name" value="RHOD"/>
    <property type="match status" value="1"/>
</dbReference>
<reference evidence="3 4" key="1">
    <citation type="journal article" date="2014" name="Int. J. Syst. Evol. Microbiol.">
        <title>Complete genome sequence of Corynebacterium casei LMG S-19264T (=DSM 44701T), isolated from a smear-ripened cheese.</title>
        <authorList>
            <consortium name="US DOE Joint Genome Institute (JGI-PGF)"/>
            <person name="Walter F."/>
            <person name="Albersmeier A."/>
            <person name="Kalinowski J."/>
            <person name="Ruckert C."/>
        </authorList>
    </citation>
    <scope>NUCLEOTIDE SEQUENCE [LARGE SCALE GENOMIC DNA]</scope>
    <source>
        <strain evidence="3 4">NBRC 112785</strain>
    </source>
</reference>
<evidence type="ECO:0000256" key="1">
    <source>
        <dbReference type="SAM" id="SignalP"/>
    </source>
</evidence>
<evidence type="ECO:0000313" key="3">
    <source>
        <dbReference type="EMBL" id="GLS82631.1"/>
    </source>
</evidence>
<dbReference type="InterPro" id="IPR052367">
    <property type="entry name" value="Thiosulfate_ST/Rhodanese-like"/>
</dbReference>
<dbReference type="CDD" id="cd00158">
    <property type="entry name" value="RHOD"/>
    <property type="match status" value="1"/>
</dbReference>
<feature type="domain" description="Rhodanese" evidence="2">
    <location>
        <begin position="33"/>
        <end position="118"/>
    </location>
</feature>
<keyword evidence="4" id="KW-1185">Reference proteome</keyword>
<evidence type="ECO:0000313" key="4">
    <source>
        <dbReference type="Proteomes" id="UP001157439"/>
    </source>
</evidence>
<dbReference type="InterPro" id="IPR001763">
    <property type="entry name" value="Rhodanese-like_dom"/>
</dbReference>
<organism evidence="3 4">
    <name type="scientific">Paraferrimonas haliotis</name>
    <dbReference type="NCBI Taxonomy" id="2013866"/>
    <lineage>
        <taxon>Bacteria</taxon>
        <taxon>Pseudomonadati</taxon>
        <taxon>Pseudomonadota</taxon>
        <taxon>Gammaproteobacteria</taxon>
        <taxon>Alteromonadales</taxon>
        <taxon>Ferrimonadaceae</taxon>
        <taxon>Paraferrimonas</taxon>
    </lineage>
</organism>
<dbReference type="Pfam" id="PF00581">
    <property type="entry name" value="Rhodanese"/>
    <property type="match status" value="1"/>
</dbReference>
<feature type="signal peptide" evidence="1">
    <location>
        <begin position="1"/>
        <end position="18"/>
    </location>
</feature>
<dbReference type="EMBL" id="BSPO01000002">
    <property type="protein sequence ID" value="GLS82631.1"/>
    <property type="molecule type" value="Genomic_DNA"/>
</dbReference>
<gene>
    <name evidence="3" type="ORF">GCM10007894_06080</name>
</gene>
<dbReference type="PANTHER" id="PTHR45431:SF3">
    <property type="entry name" value="RHODANESE-LIKE DOMAIN-CONTAINING PROTEIN 15, CHLOROPLASTIC"/>
    <property type="match status" value="1"/>
</dbReference>
<dbReference type="PANTHER" id="PTHR45431">
    <property type="entry name" value="RHODANESE-LIKE DOMAIN-CONTAINING PROTEIN 15, CHLOROPLASTIC"/>
    <property type="match status" value="1"/>
</dbReference>
<dbReference type="AlphaFoldDB" id="A0AA37TVJ5"/>
<dbReference type="RefSeq" id="WP_095498943.1">
    <property type="nucleotide sequence ID" value="NZ_BSPO01000002.1"/>
</dbReference>
<dbReference type="PROSITE" id="PS50206">
    <property type="entry name" value="RHODANESE_3"/>
    <property type="match status" value="1"/>
</dbReference>